<dbReference type="InterPro" id="IPR031348">
    <property type="entry name" value="PigL_N"/>
</dbReference>
<dbReference type="Pfam" id="PF12796">
    <property type="entry name" value="Ank_2"/>
    <property type="match status" value="1"/>
</dbReference>
<dbReference type="InterPro" id="IPR002110">
    <property type="entry name" value="Ankyrin_rpt"/>
</dbReference>
<dbReference type="SMART" id="SM00248">
    <property type="entry name" value="ANK"/>
    <property type="match status" value="8"/>
</dbReference>
<sequence length="616" mass="65990">MADPLSLAASITGVLAFAAATARSLVTLVQEVRDAPEDVIATGRDVRSLAAILASAHDTCARHDLDVEEKDLAAALAEYVDMCQEAMQGLRIILRPLAAGGSSVRFVLGWTMRRGDVKALRGRLNEGKASLNLALSALHGVLEGKGQEDIRADIGKVYGQMMNEFRNLESGKKIRKRLEDDVASVTSNRTKGRRPSVSNVTDSTFVMRRFLQPANGESGQQNTTAVPTTSMSPWASDSNAILDAVRSGNRALIANFVESGVSLSARSAQGYTALHFCAISDDAETCAILLDHGADVNGKDFELRSPFRLALASEALAVARVLAERGCVIGDLSAALIKLAVRTDEVPGTHALLRTIAERLNNTKQGPYLVHEVIDLDDAAALAMLLDDGFSVTKPDRNGFTPYHYALRHEKKAMMKVLFNHGADVNERVPRTVLESVNIPSDWHLQALGDGVPDFTPLGLAARYMRNGNLTKFLLDNGADPNQPTGADRAGTILVGMCAHEFFSEAKLLIQAGANTNHLPPDGRGPMYWAAICNNNNLMAFMLQHGADITYQRPGDGVTPLMIAASQGNSAIAETLLKAGADPSVRNKEGKTALDRARAAGHSNLVAILEGAMSQR</sequence>
<dbReference type="InterPro" id="IPR036770">
    <property type="entry name" value="Ankyrin_rpt-contain_sf"/>
</dbReference>
<keyword evidence="1" id="KW-0677">Repeat</keyword>
<evidence type="ECO:0000259" key="4">
    <source>
        <dbReference type="Pfam" id="PF17111"/>
    </source>
</evidence>
<dbReference type="AlphaFoldDB" id="A0A9P8V9S5"/>
<feature type="repeat" description="ANK" evidence="3">
    <location>
        <begin position="556"/>
        <end position="588"/>
    </location>
</feature>
<dbReference type="Pfam" id="PF17111">
    <property type="entry name" value="PigL_N"/>
    <property type="match status" value="1"/>
</dbReference>
<dbReference type="Pfam" id="PF00023">
    <property type="entry name" value="Ank"/>
    <property type="match status" value="1"/>
</dbReference>
<feature type="domain" description="Azaphilone pigments biosynthesis cluster protein L N-terminal" evidence="4">
    <location>
        <begin position="2"/>
        <end position="164"/>
    </location>
</feature>
<protein>
    <submittedName>
        <fullName evidence="5">Ankyrin</fullName>
    </submittedName>
</protein>
<dbReference type="PROSITE" id="PS50088">
    <property type="entry name" value="ANK_REPEAT"/>
    <property type="match status" value="4"/>
</dbReference>
<dbReference type="OrthoDB" id="4821485at2759"/>
<evidence type="ECO:0000313" key="5">
    <source>
        <dbReference type="EMBL" id="KAH6685913.1"/>
    </source>
</evidence>
<keyword evidence="6" id="KW-1185">Reference proteome</keyword>
<reference evidence="5" key="1">
    <citation type="journal article" date="2021" name="Nat. Commun.">
        <title>Genetic determinants of endophytism in the Arabidopsis root mycobiome.</title>
        <authorList>
            <person name="Mesny F."/>
            <person name="Miyauchi S."/>
            <person name="Thiergart T."/>
            <person name="Pickel B."/>
            <person name="Atanasova L."/>
            <person name="Karlsson M."/>
            <person name="Huettel B."/>
            <person name="Barry K.W."/>
            <person name="Haridas S."/>
            <person name="Chen C."/>
            <person name="Bauer D."/>
            <person name="Andreopoulos W."/>
            <person name="Pangilinan J."/>
            <person name="LaButti K."/>
            <person name="Riley R."/>
            <person name="Lipzen A."/>
            <person name="Clum A."/>
            <person name="Drula E."/>
            <person name="Henrissat B."/>
            <person name="Kohler A."/>
            <person name="Grigoriev I.V."/>
            <person name="Martin F.M."/>
            <person name="Hacquard S."/>
        </authorList>
    </citation>
    <scope>NUCLEOTIDE SEQUENCE</scope>
    <source>
        <strain evidence="5">MPI-SDFR-AT-0117</strain>
    </source>
</reference>
<evidence type="ECO:0000256" key="3">
    <source>
        <dbReference type="PROSITE-ProRule" id="PRU00023"/>
    </source>
</evidence>
<keyword evidence="2 3" id="KW-0040">ANK repeat</keyword>
<feature type="repeat" description="ANK" evidence="3">
    <location>
        <begin position="269"/>
        <end position="301"/>
    </location>
</feature>
<evidence type="ECO:0000313" key="6">
    <source>
        <dbReference type="Proteomes" id="UP000770015"/>
    </source>
</evidence>
<dbReference type="Gene3D" id="1.25.40.20">
    <property type="entry name" value="Ankyrin repeat-containing domain"/>
    <property type="match status" value="2"/>
</dbReference>
<evidence type="ECO:0000256" key="1">
    <source>
        <dbReference type="ARBA" id="ARBA00022737"/>
    </source>
</evidence>
<feature type="repeat" description="ANK" evidence="3">
    <location>
        <begin position="398"/>
        <end position="430"/>
    </location>
</feature>
<dbReference type="Pfam" id="PF13857">
    <property type="entry name" value="Ank_5"/>
    <property type="match status" value="1"/>
</dbReference>
<proteinExistence type="predicted"/>
<name>A0A9P8V9S5_9PEZI</name>
<evidence type="ECO:0000256" key="2">
    <source>
        <dbReference type="ARBA" id="ARBA00023043"/>
    </source>
</evidence>
<accession>A0A9P8V9S5</accession>
<dbReference type="EMBL" id="JAGSXJ010000014">
    <property type="protein sequence ID" value="KAH6685913.1"/>
    <property type="molecule type" value="Genomic_DNA"/>
</dbReference>
<dbReference type="PROSITE" id="PS50297">
    <property type="entry name" value="ANK_REP_REGION"/>
    <property type="match status" value="4"/>
</dbReference>
<gene>
    <name evidence="5" type="ORF">F5X68DRAFT_17532</name>
</gene>
<dbReference type="Pfam" id="PF13606">
    <property type="entry name" value="Ank_3"/>
    <property type="match status" value="1"/>
</dbReference>
<comment type="caution">
    <text evidence="5">The sequence shown here is derived from an EMBL/GenBank/DDBJ whole genome shotgun (WGS) entry which is preliminary data.</text>
</comment>
<dbReference type="Proteomes" id="UP000770015">
    <property type="component" value="Unassembled WGS sequence"/>
</dbReference>
<dbReference type="PANTHER" id="PTHR24198">
    <property type="entry name" value="ANKYRIN REPEAT AND PROTEIN KINASE DOMAIN-CONTAINING PROTEIN"/>
    <property type="match status" value="1"/>
</dbReference>
<feature type="repeat" description="ANK" evidence="3">
    <location>
        <begin position="522"/>
        <end position="554"/>
    </location>
</feature>
<dbReference type="SUPFAM" id="SSF48403">
    <property type="entry name" value="Ankyrin repeat"/>
    <property type="match status" value="1"/>
</dbReference>
<organism evidence="5 6">
    <name type="scientific">Plectosphaerella plurivora</name>
    <dbReference type="NCBI Taxonomy" id="936078"/>
    <lineage>
        <taxon>Eukaryota</taxon>
        <taxon>Fungi</taxon>
        <taxon>Dikarya</taxon>
        <taxon>Ascomycota</taxon>
        <taxon>Pezizomycotina</taxon>
        <taxon>Sordariomycetes</taxon>
        <taxon>Hypocreomycetidae</taxon>
        <taxon>Glomerellales</taxon>
        <taxon>Plectosphaerellaceae</taxon>
        <taxon>Plectosphaerella</taxon>
    </lineage>
</organism>
<dbReference type="PANTHER" id="PTHR24198:SF165">
    <property type="entry name" value="ANKYRIN REPEAT-CONTAINING PROTEIN-RELATED"/>
    <property type="match status" value="1"/>
</dbReference>